<gene>
    <name evidence="1" type="ORF">B0H17DRAFT_1205203</name>
</gene>
<comment type="caution">
    <text evidence="1">The sequence shown here is derived from an EMBL/GenBank/DDBJ whole genome shotgun (WGS) entry which is preliminary data.</text>
</comment>
<dbReference type="EMBL" id="JARKIE010000109">
    <property type="protein sequence ID" value="KAJ7683338.1"/>
    <property type="molecule type" value="Genomic_DNA"/>
</dbReference>
<dbReference type="AlphaFoldDB" id="A0AAD7GCZ7"/>
<organism evidence="1 2">
    <name type="scientific">Mycena rosella</name>
    <name type="common">Pink bonnet</name>
    <name type="synonym">Agaricus rosellus</name>
    <dbReference type="NCBI Taxonomy" id="1033263"/>
    <lineage>
        <taxon>Eukaryota</taxon>
        <taxon>Fungi</taxon>
        <taxon>Dikarya</taxon>
        <taxon>Basidiomycota</taxon>
        <taxon>Agaricomycotina</taxon>
        <taxon>Agaricomycetes</taxon>
        <taxon>Agaricomycetidae</taxon>
        <taxon>Agaricales</taxon>
        <taxon>Marasmiineae</taxon>
        <taxon>Mycenaceae</taxon>
        <taxon>Mycena</taxon>
    </lineage>
</organism>
<evidence type="ECO:0000313" key="1">
    <source>
        <dbReference type="EMBL" id="KAJ7683338.1"/>
    </source>
</evidence>
<evidence type="ECO:0000313" key="2">
    <source>
        <dbReference type="Proteomes" id="UP001221757"/>
    </source>
</evidence>
<accession>A0AAD7GCZ7</accession>
<reference evidence="1" key="1">
    <citation type="submission" date="2023-03" db="EMBL/GenBank/DDBJ databases">
        <title>Massive genome expansion in bonnet fungi (Mycena s.s.) driven by repeated elements and novel gene families across ecological guilds.</title>
        <authorList>
            <consortium name="Lawrence Berkeley National Laboratory"/>
            <person name="Harder C.B."/>
            <person name="Miyauchi S."/>
            <person name="Viragh M."/>
            <person name="Kuo A."/>
            <person name="Thoen E."/>
            <person name="Andreopoulos B."/>
            <person name="Lu D."/>
            <person name="Skrede I."/>
            <person name="Drula E."/>
            <person name="Henrissat B."/>
            <person name="Morin E."/>
            <person name="Kohler A."/>
            <person name="Barry K."/>
            <person name="LaButti K."/>
            <person name="Morin E."/>
            <person name="Salamov A."/>
            <person name="Lipzen A."/>
            <person name="Mereny Z."/>
            <person name="Hegedus B."/>
            <person name="Baldrian P."/>
            <person name="Stursova M."/>
            <person name="Weitz H."/>
            <person name="Taylor A."/>
            <person name="Grigoriev I.V."/>
            <person name="Nagy L.G."/>
            <person name="Martin F."/>
            <person name="Kauserud H."/>
        </authorList>
    </citation>
    <scope>NUCLEOTIDE SEQUENCE</scope>
    <source>
        <strain evidence="1">CBHHK067</strain>
    </source>
</reference>
<protein>
    <recommendedName>
        <fullName evidence="3">BTB domain-containing protein</fullName>
    </recommendedName>
</protein>
<name>A0AAD7GCZ7_MYCRO</name>
<sequence>MALFPQRSTRFYNDTEGYQTLQVENTLYKLDAGALARSSEYFKNMFQTPGPTNGVKKTSFDTTPITLIDSVLVSEFDIFVSLAYGRPPRADQWPKGSEANPVLLRLLELSRYFMSQPARELALHVIKTRSFYFPPAQLIHLSYEYQTKVLFATAFQQLASSSLRELKPADIQWMGYPVYVALARLKEAMQQHRSILAAEAPEIDPIRGHSSECENKAACARDWHAAWWNGRFERMEVGEMNPKCRLKMMGIVNGGEGNSHGFDLISGVTEQLMGGIVEVVEEQEVL</sequence>
<keyword evidence="2" id="KW-1185">Reference proteome</keyword>
<dbReference type="Proteomes" id="UP001221757">
    <property type="component" value="Unassembled WGS sequence"/>
</dbReference>
<proteinExistence type="predicted"/>
<evidence type="ECO:0008006" key="3">
    <source>
        <dbReference type="Google" id="ProtNLM"/>
    </source>
</evidence>